<sequence length="72" mass="8156">MDARDLLILGLITGMTMMALLALEFLRRRALRWEAHLFLGLLAIFLPVAGPFLAILLAPGFFIPSRQVHLRR</sequence>
<gene>
    <name evidence="2" type="ordered locus">ANT_29870</name>
</gene>
<evidence type="ECO:0000313" key="3">
    <source>
        <dbReference type="Proteomes" id="UP000008922"/>
    </source>
</evidence>
<dbReference type="STRING" id="926569.ANT_29870"/>
<feature type="transmembrane region" description="Helical" evidence="1">
    <location>
        <begin position="6"/>
        <end position="26"/>
    </location>
</feature>
<dbReference type="AlphaFoldDB" id="E8N266"/>
<reference evidence="2 3" key="1">
    <citation type="submission" date="2010-12" db="EMBL/GenBank/DDBJ databases">
        <title>Whole genome sequence of Anaerolinea thermophila UNI-1.</title>
        <authorList>
            <person name="Narita-Yamada S."/>
            <person name="Kishi E."/>
            <person name="Watanabe Y."/>
            <person name="Takasaki K."/>
            <person name="Ankai A."/>
            <person name="Oguchi A."/>
            <person name="Fukui S."/>
            <person name="Takahashi M."/>
            <person name="Yashiro I."/>
            <person name="Hosoyama A."/>
            <person name="Sekiguchi Y."/>
            <person name="Hanada S."/>
            <person name="Fujita N."/>
        </authorList>
    </citation>
    <scope>NUCLEOTIDE SEQUENCE [LARGE SCALE GENOMIC DNA]</scope>
    <source>
        <strain evidence="3">DSM 14523 / JCM 11388 / NBRC 100420 / UNI-1</strain>
    </source>
</reference>
<evidence type="ECO:0000313" key="2">
    <source>
        <dbReference type="EMBL" id="BAJ65013.1"/>
    </source>
</evidence>
<organism evidence="2 3">
    <name type="scientific">Anaerolinea thermophila (strain DSM 14523 / JCM 11388 / NBRC 100420 / UNI-1)</name>
    <dbReference type="NCBI Taxonomy" id="926569"/>
    <lineage>
        <taxon>Bacteria</taxon>
        <taxon>Bacillati</taxon>
        <taxon>Chloroflexota</taxon>
        <taxon>Anaerolineae</taxon>
        <taxon>Anaerolineales</taxon>
        <taxon>Anaerolineaceae</taxon>
        <taxon>Anaerolinea</taxon>
    </lineage>
</organism>
<dbReference type="RefSeq" id="WP_013561357.1">
    <property type="nucleotide sequence ID" value="NC_014960.1"/>
</dbReference>
<dbReference type="EMBL" id="AP012029">
    <property type="protein sequence ID" value="BAJ65013.1"/>
    <property type="molecule type" value="Genomic_DNA"/>
</dbReference>
<dbReference type="InParanoid" id="E8N266"/>
<accession>E8N266</accession>
<protein>
    <submittedName>
        <fullName evidence="2">Uncharacterized protein</fullName>
    </submittedName>
</protein>
<keyword evidence="1" id="KW-0472">Membrane</keyword>
<name>E8N266_ANATU</name>
<keyword evidence="1" id="KW-1133">Transmembrane helix</keyword>
<keyword evidence="3" id="KW-1185">Reference proteome</keyword>
<proteinExistence type="predicted"/>
<dbReference type="HOGENOM" id="CLU_2713555_0_0_0"/>
<evidence type="ECO:0000256" key="1">
    <source>
        <dbReference type="SAM" id="Phobius"/>
    </source>
</evidence>
<dbReference type="Proteomes" id="UP000008922">
    <property type="component" value="Chromosome"/>
</dbReference>
<keyword evidence="1" id="KW-0812">Transmembrane</keyword>
<feature type="transmembrane region" description="Helical" evidence="1">
    <location>
        <begin position="38"/>
        <end position="63"/>
    </location>
</feature>
<dbReference type="KEGG" id="atm:ANT_29870"/>